<reference evidence="3" key="1">
    <citation type="submission" date="2022-10" db="EMBL/GenBank/DDBJ databases">
        <title>The WGS of Solirubrobacter ginsenosidimutans DSM 21036.</title>
        <authorList>
            <person name="Jiang Z."/>
        </authorList>
    </citation>
    <scope>NUCLEOTIDE SEQUENCE</scope>
    <source>
        <strain evidence="3">DSM 21036</strain>
    </source>
</reference>
<feature type="transmembrane region" description="Helical" evidence="2">
    <location>
        <begin position="495"/>
        <end position="510"/>
    </location>
</feature>
<keyword evidence="2" id="KW-0472">Membrane</keyword>
<feature type="transmembrane region" description="Helical" evidence="2">
    <location>
        <begin position="517"/>
        <end position="541"/>
    </location>
</feature>
<dbReference type="RefSeq" id="WP_270045850.1">
    <property type="nucleotide sequence ID" value="NZ_JAPDOD010000070.1"/>
</dbReference>
<feature type="compositionally biased region" description="Basic residues" evidence="1">
    <location>
        <begin position="691"/>
        <end position="705"/>
    </location>
</feature>
<dbReference type="InterPro" id="IPR051533">
    <property type="entry name" value="WaaL-like"/>
</dbReference>
<proteinExistence type="predicted"/>
<protein>
    <submittedName>
        <fullName evidence="3">O-antigen ligase family protein</fullName>
    </submittedName>
</protein>
<gene>
    <name evidence="3" type="ORF">OM076_40390</name>
</gene>
<sequence length="716" mass="77353">MSAVVALVLAIWSVASISLLPPKLTPRAMTVGGATTHVLLDSRGSWILDPTSTTADFTGLSMRADLLGDIIATPPMRDRIAHIIGVPASQISSNSRITANVTAIMREPDLEQRSNQILNSKQPYRLEMQADPALPILNIYAQGPSTAAAMRLANAAYTALEQQLHELTVRDGASESDRVQIRQLGGARGGVINGGSEMQIAILTFLVSFVICGFLLLLGRRARQGWKEAADAASGGGAPKRRAVRTLPAAGGMWPHTTRVLPWMIAGFMAVLWLTPFNTIQLTASLPFDLKLDRLVLPVIIATWALAMAVGGPSAPRFKPTWIHAAIVSFIGAACIGVLLNARALNQSLEFDLSSKKILLLVFYGCLFMMVASIVRKQEVPAFLKYTLGLAVICALGTIWEYRFHYNVFYDLSDKLLPGIFQVGSAESTGVDDLGRRLTRGPGEHPLETVAMLSMAIPIALVGMLGSQTRRQRLLYGLAACIMLAAGISTYRKSALLAPLSVILTIAYFRRRELLKLAPLGLVGIVVVRILSPGALGSILFQLHANRLDVGTVSDRSSDYDAVRPDVWTHLAFGRGYGSYDHVSYRILDSEMLGRLVDTGIVGLLFYALMVVSIVLAARGVIRRRDPVWSPPALAVAASAVAFLVVSFLFDVTSFPHTPYIILSLAGLLAAIISGDASADAPRITPTTTAVRRRQASRQHPRKPRPAAAKQLPLRR</sequence>
<feature type="transmembrane region" description="Helical" evidence="2">
    <location>
        <begin position="322"/>
        <end position="345"/>
    </location>
</feature>
<evidence type="ECO:0000256" key="1">
    <source>
        <dbReference type="SAM" id="MobiDB-lite"/>
    </source>
</evidence>
<accession>A0A9X3S6D2</accession>
<feature type="transmembrane region" description="Helical" evidence="2">
    <location>
        <begin position="658"/>
        <end position="675"/>
    </location>
</feature>
<dbReference type="GO" id="GO:0016874">
    <property type="term" value="F:ligase activity"/>
    <property type="evidence" value="ECO:0007669"/>
    <property type="project" value="UniProtKB-KW"/>
</dbReference>
<name>A0A9X3S6D2_9ACTN</name>
<feature type="region of interest" description="Disordered" evidence="1">
    <location>
        <begin position="684"/>
        <end position="716"/>
    </location>
</feature>
<feature type="transmembrane region" description="Helical" evidence="2">
    <location>
        <begin position="357"/>
        <end position="375"/>
    </location>
</feature>
<evidence type="ECO:0000313" key="4">
    <source>
        <dbReference type="Proteomes" id="UP001149140"/>
    </source>
</evidence>
<dbReference type="Proteomes" id="UP001149140">
    <property type="component" value="Unassembled WGS sequence"/>
</dbReference>
<dbReference type="AlphaFoldDB" id="A0A9X3S6D2"/>
<feature type="transmembrane region" description="Helical" evidence="2">
    <location>
        <begin position="473"/>
        <end position="489"/>
    </location>
</feature>
<organism evidence="3 4">
    <name type="scientific">Solirubrobacter ginsenosidimutans</name>
    <dbReference type="NCBI Taxonomy" id="490573"/>
    <lineage>
        <taxon>Bacteria</taxon>
        <taxon>Bacillati</taxon>
        <taxon>Actinomycetota</taxon>
        <taxon>Thermoleophilia</taxon>
        <taxon>Solirubrobacterales</taxon>
        <taxon>Solirubrobacteraceae</taxon>
        <taxon>Solirubrobacter</taxon>
    </lineage>
</organism>
<dbReference type="PANTHER" id="PTHR37422:SF23">
    <property type="entry name" value="TEICHURONIC ACID BIOSYNTHESIS PROTEIN TUAE"/>
    <property type="match status" value="1"/>
</dbReference>
<keyword evidence="2" id="KW-1133">Transmembrane helix</keyword>
<feature type="transmembrane region" description="Helical" evidence="2">
    <location>
        <begin position="449"/>
        <end position="466"/>
    </location>
</feature>
<feature type="transmembrane region" description="Helical" evidence="2">
    <location>
        <begin position="601"/>
        <end position="622"/>
    </location>
</feature>
<feature type="transmembrane region" description="Helical" evidence="2">
    <location>
        <begin position="382"/>
        <end position="400"/>
    </location>
</feature>
<dbReference type="PANTHER" id="PTHR37422">
    <property type="entry name" value="TEICHURONIC ACID BIOSYNTHESIS PROTEIN TUAE"/>
    <property type="match status" value="1"/>
</dbReference>
<feature type="transmembrane region" description="Helical" evidence="2">
    <location>
        <begin position="260"/>
        <end position="283"/>
    </location>
</feature>
<keyword evidence="3" id="KW-0436">Ligase</keyword>
<comment type="caution">
    <text evidence="3">The sequence shown here is derived from an EMBL/GenBank/DDBJ whole genome shotgun (WGS) entry which is preliminary data.</text>
</comment>
<evidence type="ECO:0000313" key="3">
    <source>
        <dbReference type="EMBL" id="MDA0166592.1"/>
    </source>
</evidence>
<feature type="transmembrane region" description="Helical" evidence="2">
    <location>
        <begin position="198"/>
        <end position="218"/>
    </location>
</feature>
<feature type="transmembrane region" description="Helical" evidence="2">
    <location>
        <begin position="295"/>
        <end position="315"/>
    </location>
</feature>
<evidence type="ECO:0000256" key="2">
    <source>
        <dbReference type="SAM" id="Phobius"/>
    </source>
</evidence>
<keyword evidence="2" id="KW-0812">Transmembrane</keyword>
<dbReference type="EMBL" id="JAPDOD010000070">
    <property type="protein sequence ID" value="MDA0166592.1"/>
    <property type="molecule type" value="Genomic_DNA"/>
</dbReference>
<keyword evidence="4" id="KW-1185">Reference proteome</keyword>
<feature type="transmembrane region" description="Helical" evidence="2">
    <location>
        <begin position="634"/>
        <end position="652"/>
    </location>
</feature>